<evidence type="ECO:0000256" key="7">
    <source>
        <dbReference type="ARBA" id="ARBA00022840"/>
    </source>
</evidence>
<keyword evidence="6" id="KW-0418">Kinase</keyword>
<dbReference type="EMBL" id="PCWA01000041">
    <property type="protein sequence ID" value="PIQ89433.1"/>
    <property type="molecule type" value="Genomic_DNA"/>
</dbReference>
<name>A0A2H0LYD1_9BACT</name>
<proteinExistence type="predicted"/>
<dbReference type="SMART" id="SM00387">
    <property type="entry name" value="HATPase_c"/>
    <property type="match status" value="1"/>
</dbReference>
<evidence type="ECO:0000256" key="5">
    <source>
        <dbReference type="ARBA" id="ARBA00022741"/>
    </source>
</evidence>
<accession>A0A2H0LYD1</accession>
<dbReference type="Gene3D" id="3.30.565.10">
    <property type="entry name" value="Histidine kinase-like ATPase, C-terminal domain"/>
    <property type="match status" value="1"/>
</dbReference>
<evidence type="ECO:0000256" key="2">
    <source>
        <dbReference type="ARBA" id="ARBA00012438"/>
    </source>
</evidence>
<feature type="domain" description="Histidine kinase" evidence="9">
    <location>
        <begin position="1"/>
        <end position="106"/>
    </location>
</feature>
<keyword evidence="7 10" id="KW-0067">ATP-binding</keyword>
<dbReference type="AlphaFoldDB" id="A0A2H0LYD1"/>
<evidence type="ECO:0000313" key="10">
    <source>
        <dbReference type="EMBL" id="PIQ89433.1"/>
    </source>
</evidence>
<evidence type="ECO:0000256" key="3">
    <source>
        <dbReference type="ARBA" id="ARBA00022553"/>
    </source>
</evidence>
<dbReference type="PANTHER" id="PTHR43065:SF10">
    <property type="entry name" value="PEROXIDE STRESS-ACTIVATED HISTIDINE KINASE MAK3"/>
    <property type="match status" value="1"/>
</dbReference>
<evidence type="ECO:0000256" key="6">
    <source>
        <dbReference type="ARBA" id="ARBA00022777"/>
    </source>
</evidence>
<dbReference type="Proteomes" id="UP000229641">
    <property type="component" value="Unassembled WGS sequence"/>
</dbReference>
<keyword evidence="4" id="KW-0808">Transferase</keyword>
<dbReference type="PRINTS" id="PR00344">
    <property type="entry name" value="BCTRLSENSOR"/>
</dbReference>
<dbReference type="SUPFAM" id="SSF55874">
    <property type="entry name" value="ATPase domain of HSP90 chaperone/DNA topoisomerase II/histidine kinase"/>
    <property type="match status" value="1"/>
</dbReference>
<comment type="catalytic activity">
    <reaction evidence="1">
        <text>ATP + protein L-histidine = ADP + protein N-phospho-L-histidine.</text>
        <dbReference type="EC" id="2.7.13.3"/>
    </reaction>
</comment>
<evidence type="ECO:0000256" key="1">
    <source>
        <dbReference type="ARBA" id="ARBA00000085"/>
    </source>
</evidence>
<protein>
    <recommendedName>
        <fullName evidence="2">histidine kinase</fullName>
        <ecNumber evidence="2">2.7.13.3</ecNumber>
    </recommendedName>
</protein>
<dbReference type="GO" id="GO:0004673">
    <property type="term" value="F:protein histidine kinase activity"/>
    <property type="evidence" value="ECO:0007669"/>
    <property type="project" value="UniProtKB-EC"/>
</dbReference>
<gene>
    <name evidence="10" type="ORF">COV72_03105</name>
</gene>
<reference evidence="10 11" key="1">
    <citation type="submission" date="2017-09" db="EMBL/GenBank/DDBJ databases">
        <title>Depth-based differentiation of microbial function through sediment-hosted aquifers and enrichment of novel symbionts in the deep terrestrial subsurface.</title>
        <authorList>
            <person name="Probst A.J."/>
            <person name="Ladd B."/>
            <person name="Jarett J.K."/>
            <person name="Geller-Mcgrath D.E."/>
            <person name="Sieber C.M."/>
            <person name="Emerson J.B."/>
            <person name="Anantharaman K."/>
            <person name="Thomas B.C."/>
            <person name="Malmstrom R."/>
            <person name="Stieglmeier M."/>
            <person name="Klingl A."/>
            <person name="Woyke T."/>
            <person name="Ryan C.M."/>
            <person name="Banfield J.F."/>
        </authorList>
    </citation>
    <scope>NUCLEOTIDE SEQUENCE [LARGE SCALE GENOMIC DNA]</scope>
    <source>
        <strain evidence="10">CG11_big_fil_rev_8_21_14_0_20_42_13</strain>
    </source>
</reference>
<evidence type="ECO:0000313" key="11">
    <source>
        <dbReference type="Proteomes" id="UP000229641"/>
    </source>
</evidence>
<dbReference type="Pfam" id="PF02518">
    <property type="entry name" value="HATPase_c"/>
    <property type="match status" value="1"/>
</dbReference>
<sequence length="148" mass="16581">MLDLSLHILDIIENAVRARARNINIAILKENSNDRLSISIIDDGEGMDKEMLKKSMDPFFTTKDGKKIGLGLSLFAQAAQQAGGNFKIDSEKGRGTFIKAVFKLSHPDIKPMGDILETVASMITAYPAVRFTYDYRDGENNYYFDSHE</sequence>
<dbReference type="InterPro" id="IPR003594">
    <property type="entry name" value="HATPase_dom"/>
</dbReference>
<dbReference type="EC" id="2.7.13.3" evidence="2"/>
<comment type="caution">
    <text evidence="10">The sequence shown here is derived from an EMBL/GenBank/DDBJ whole genome shotgun (WGS) entry which is preliminary data.</text>
</comment>
<keyword evidence="8" id="KW-0902">Two-component regulatory system</keyword>
<evidence type="ECO:0000259" key="9">
    <source>
        <dbReference type="PROSITE" id="PS50109"/>
    </source>
</evidence>
<dbReference type="GO" id="GO:0005524">
    <property type="term" value="F:ATP binding"/>
    <property type="evidence" value="ECO:0007669"/>
    <property type="project" value="UniProtKB-KW"/>
</dbReference>
<dbReference type="InterPro" id="IPR036890">
    <property type="entry name" value="HATPase_C_sf"/>
</dbReference>
<evidence type="ECO:0000256" key="4">
    <source>
        <dbReference type="ARBA" id="ARBA00022679"/>
    </source>
</evidence>
<dbReference type="GO" id="GO:0000160">
    <property type="term" value="P:phosphorelay signal transduction system"/>
    <property type="evidence" value="ECO:0007669"/>
    <property type="project" value="UniProtKB-KW"/>
</dbReference>
<keyword evidence="5" id="KW-0547">Nucleotide-binding</keyword>
<dbReference type="PROSITE" id="PS50109">
    <property type="entry name" value="HIS_KIN"/>
    <property type="match status" value="1"/>
</dbReference>
<dbReference type="PANTHER" id="PTHR43065">
    <property type="entry name" value="SENSOR HISTIDINE KINASE"/>
    <property type="match status" value="1"/>
</dbReference>
<dbReference type="InterPro" id="IPR004358">
    <property type="entry name" value="Sig_transdc_His_kin-like_C"/>
</dbReference>
<organism evidence="10 11">
    <name type="scientific">Candidatus Ghiorseimicrobium undicola</name>
    <dbReference type="NCBI Taxonomy" id="1974746"/>
    <lineage>
        <taxon>Bacteria</taxon>
        <taxon>Pseudomonadati</taxon>
        <taxon>Candidatus Omnitrophota</taxon>
        <taxon>Candidatus Ghiorseimicrobium</taxon>
    </lineage>
</organism>
<dbReference type="InterPro" id="IPR005467">
    <property type="entry name" value="His_kinase_dom"/>
</dbReference>
<keyword evidence="3" id="KW-0597">Phosphoprotein</keyword>
<evidence type="ECO:0000256" key="8">
    <source>
        <dbReference type="ARBA" id="ARBA00023012"/>
    </source>
</evidence>